<dbReference type="Proteomes" id="UP000307440">
    <property type="component" value="Unassembled WGS sequence"/>
</dbReference>
<organism evidence="1 2">
    <name type="scientific">Coprinopsis marcescibilis</name>
    <name type="common">Agaric fungus</name>
    <name type="synonym">Psathyrella marcescibilis</name>
    <dbReference type="NCBI Taxonomy" id="230819"/>
    <lineage>
        <taxon>Eukaryota</taxon>
        <taxon>Fungi</taxon>
        <taxon>Dikarya</taxon>
        <taxon>Basidiomycota</taxon>
        <taxon>Agaricomycotina</taxon>
        <taxon>Agaricomycetes</taxon>
        <taxon>Agaricomycetidae</taxon>
        <taxon>Agaricales</taxon>
        <taxon>Agaricineae</taxon>
        <taxon>Psathyrellaceae</taxon>
        <taxon>Coprinopsis</taxon>
    </lineage>
</organism>
<proteinExistence type="predicted"/>
<protein>
    <submittedName>
        <fullName evidence="1">Uncharacterized protein</fullName>
    </submittedName>
</protein>
<dbReference type="EMBL" id="ML210234">
    <property type="protein sequence ID" value="TFK22713.1"/>
    <property type="molecule type" value="Genomic_DNA"/>
</dbReference>
<evidence type="ECO:0000313" key="2">
    <source>
        <dbReference type="Proteomes" id="UP000307440"/>
    </source>
</evidence>
<keyword evidence="2" id="KW-1185">Reference proteome</keyword>
<accession>A0A5C3KSB6</accession>
<sequence length="69" mass="7233">AAEGDVHTVIKVVPAIIEEEPFLVEVTETVIYTQGPSITDPAATVVPTLIDDTIVYGDNQAAETPAPEA</sequence>
<evidence type="ECO:0000313" key="1">
    <source>
        <dbReference type="EMBL" id="TFK22713.1"/>
    </source>
</evidence>
<feature type="non-terminal residue" evidence="1">
    <location>
        <position position="1"/>
    </location>
</feature>
<reference evidence="1 2" key="1">
    <citation type="journal article" date="2019" name="Nat. Ecol. Evol.">
        <title>Megaphylogeny resolves global patterns of mushroom evolution.</title>
        <authorList>
            <person name="Varga T."/>
            <person name="Krizsan K."/>
            <person name="Foldi C."/>
            <person name="Dima B."/>
            <person name="Sanchez-Garcia M."/>
            <person name="Sanchez-Ramirez S."/>
            <person name="Szollosi G.J."/>
            <person name="Szarkandi J.G."/>
            <person name="Papp V."/>
            <person name="Albert L."/>
            <person name="Andreopoulos W."/>
            <person name="Angelini C."/>
            <person name="Antonin V."/>
            <person name="Barry K.W."/>
            <person name="Bougher N.L."/>
            <person name="Buchanan P."/>
            <person name="Buyck B."/>
            <person name="Bense V."/>
            <person name="Catcheside P."/>
            <person name="Chovatia M."/>
            <person name="Cooper J."/>
            <person name="Damon W."/>
            <person name="Desjardin D."/>
            <person name="Finy P."/>
            <person name="Geml J."/>
            <person name="Haridas S."/>
            <person name="Hughes K."/>
            <person name="Justo A."/>
            <person name="Karasinski D."/>
            <person name="Kautmanova I."/>
            <person name="Kiss B."/>
            <person name="Kocsube S."/>
            <person name="Kotiranta H."/>
            <person name="LaButti K.M."/>
            <person name="Lechner B.E."/>
            <person name="Liimatainen K."/>
            <person name="Lipzen A."/>
            <person name="Lukacs Z."/>
            <person name="Mihaltcheva S."/>
            <person name="Morgado L.N."/>
            <person name="Niskanen T."/>
            <person name="Noordeloos M.E."/>
            <person name="Ohm R.A."/>
            <person name="Ortiz-Santana B."/>
            <person name="Ovrebo C."/>
            <person name="Racz N."/>
            <person name="Riley R."/>
            <person name="Savchenko A."/>
            <person name="Shiryaev A."/>
            <person name="Soop K."/>
            <person name="Spirin V."/>
            <person name="Szebenyi C."/>
            <person name="Tomsovsky M."/>
            <person name="Tulloss R.E."/>
            <person name="Uehling J."/>
            <person name="Grigoriev I.V."/>
            <person name="Vagvolgyi C."/>
            <person name="Papp T."/>
            <person name="Martin F.M."/>
            <person name="Miettinen O."/>
            <person name="Hibbett D.S."/>
            <person name="Nagy L.G."/>
        </authorList>
    </citation>
    <scope>NUCLEOTIDE SEQUENCE [LARGE SCALE GENOMIC DNA]</scope>
    <source>
        <strain evidence="1 2">CBS 121175</strain>
    </source>
</reference>
<dbReference type="AlphaFoldDB" id="A0A5C3KSB6"/>
<dbReference type="OrthoDB" id="3025387at2759"/>
<gene>
    <name evidence="1" type="ORF">FA15DRAFT_595640</name>
</gene>
<name>A0A5C3KSB6_COPMA</name>